<sequence length="100" mass="11126">MTMENDKAVGLSYDGQSPPKLDFKLSGDEARQLVADARDKGLLVHEDQALLHSLLRLEQGEEIPAELYQIVAELIAYAWLLMGKEPDYWRTPQGGISAKA</sequence>
<reference evidence="2 3" key="1">
    <citation type="journal article" date="2012" name="J. Bacteriol.">
        <title>Genome Sequence of Gallaecimonas xiamenensis Type Strain 3-C-1.</title>
        <authorList>
            <person name="Lai Q."/>
            <person name="Wang L."/>
            <person name="Wang W."/>
            <person name="Shao Z."/>
        </authorList>
    </citation>
    <scope>NUCLEOTIDE SEQUENCE [LARGE SCALE GENOMIC DNA]</scope>
    <source>
        <strain evidence="2 3">3-C-1</strain>
    </source>
</reference>
<comment type="caution">
    <text evidence="2">The sequence shown here is derived from an EMBL/GenBank/DDBJ whole genome shotgun (WGS) entry which is preliminary data.</text>
</comment>
<dbReference type="Gene3D" id="3.40.1690.10">
    <property type="entry name" value="secretion proteins EscU"/>
    <property type="match status" value="1"/>
</dbReference>
<dbReference type="EMBL" id="AMRI01000008">
    <property type="protein sequence ID" value="EKE75392.1"/>
    <property type="molecule type" value="Genomic_DNA"/>
</dbReference>
<dbReference type="GO" id="GO:0009306">
    <property type="term" value="P:protein secretion"/>
    <property type="evidence" value="ECO:0007669"/>
    <property type="project" value="InterPro"/>
</dbReference>
<dbReference type="Pfam" id="PF01312">
    <property type="entry name" value="Bac_export_2"/>
    <property type="match status" value="1"/>
</dbReference>
<dbReference type="GO" id="GO:0016020">
    <property type="term" value="C:membrane"/>
    <property type="evidence" value="ECO:0007669"/>
    <property type="project" value="InterPro"/>
</dbReference>
<accession>K2JLU0</accession>
<proteinExistence type="inferred from homology"/>
<gene>
    <name evidence="2" type="ORF">B3C1_06939</name>
</gene>
<dbReference type="AlphaFoldDB" id="K2JLU0"/>
<evidence type="ECO:0000313" key="3">
    <source>
        <dbReference type="Proteomes" id="UP000006755"/>
    </source>
</evidence>
<dbReference type="OrthoDB" id="5244399at2"/>
<dbReference type="Proteomes" id="UP000006755">
    <property type="component" value="Unassembled WGS sequence"/>
</dbReference>
<evidence type="ECO:0000256" key="1">
    <source>
        <dbReference type="ARBA" id="ARBA00010690"/>
    </source>
</evidence>
<dbReference type="RefSeq" id="WP_008483818.1">
    <property type="nucleotide sequence ID" value="NZ_AMRI01000008.1"/>
</dbReference>
<name>K2JLU0_9GAMM</name>
<dbReference type="InterPro" id="IPR029025">
    <property type="entry name" value="T3SS_substrate_exporter_C"/>
</dbReference>
<organism evidence="2 3">
    <name type="scientific">Gallaecimonas xiamenensis 3-C-1</name>
    <dbReference type="NCBI Taxonomy" id="745411"/>
    <lineage>
        <taxon>Bacteria</taxon>
        <taxon>Pseudomonadati</taxon>
        <taxon>Pseudomonadota</taxon>
        <taxon>Gammaproteobacteria</taxon>
        <taxon>Enterobacterales</taxon>
        <taxon>Gallaecimonadaceae</taxon>
        <taxon>Gallaecimonas</taxon>
    </lineage>
</organism>
<dbReference type="STRING" id="745411.B3C1_06939"/>
<protein>
    <submittedName>
        <fullName evidence="2">FlhB domain-containing protein</fullName>
    </submittedName>
</protein>
<dbReference type="SUPFAM" id="SSF160544">
    <property type="entry name" value="EscU C-terminal domain-like"/>
    <property type="match status" value="1"/>
</dbReference>
<dbReference type="InterPro" id="IPR006135">
    <property type="entry name" value="T3SS_substrate_exporter"/>
</dbReference>
<comment type="similarity">
    <text evidence="1">Belongs to the type III secretion exporter family.</text>
</comment>
<dbReference type="eggNOG" id="COG2257">
    <property type="taxonomic scope" value="Bacteria"/>
</dbReference>
<keyword evidence="3" id="KW-1185">Reference proteome</keyword>
<evidence type="ECO:0000313" key="2">
    <source>
        <dbReference type="EMBL" id="EKE75392.1"/>
    </source>
</evidence>